<evidence type="ECO:0000256" key="1">
    <source>
        <dbReference type="SAM" id="Coils"/>
    </source>
</evidence>
<keyword evidence="1" id="KW-0175">Coiled coil</keyword>
<evidence type="ECO:0000313" key="2">
    <source>
        <dbReference type="EMBL" id="CAF1484038.1"/>
    </source>
</evidence>
<evidence type="ECO:0000313" key="3">
    <source>
        <dbReference type="EMBL" id="CAF4075365.1"/>
    </source>
</evidence>
<proteinExistence type="predicted"/>
<dbReference type="Proteomes" id="UP000663889">
    <property type="component" value="Unassembled WGS sequence"/>
</dbReference>
<dbReference type="EMBL" id="CAJOBE010009019">
    <property type="protein sequence ID" value="CAF4075365.1"/>
    <property type="molecule type" value="Genomic_DNA"/>
</dbReference>
<feature type="coiled-coil region" evidence="1">
    <location>
        <begin position="277"/>
        <end position="308"/>
    </location>
</feature>
<evidence type="ECO:0000313" key="4">
    <source>
        <dbReference type="Proteomes" id="UP000663889"/>
    </source>
</evidence>
<sequence>MPVFGLISIGIKSTVWFIDEALNDIWFWFSRSAARRQDFKLVANGINEIYSRFFSRFIDTRWVEKELIKSLPINNDFLRHLQCFQPSARKEQSSRTSIMYVARNLPHLLTNEEVDRVGAEWHVYEMADIPEDWIKTSTNSLNNVVEYIPIDKYWYHVFSTPTTIETPQYVTLTKLVKCLLSLSHGNSDVERSFSQNNHLVSDERSSLNEASINGLRATNAGVKFFGGGKVHMVPATAALLSNVQEAHSRYIKDNEEQQKLIKNIDVVNGKRGSDAEHERLGEKEIELLNEQKNLQQELMNATKMLEERSTRLATALSNKTLDDVGTAEVLVTAANAKLAELRIMKT</sequence>
<comment type="caution">
    <text evidence="2">The sequence shown here is derived from an EMBL/GenBank/DDBJ whole genome shotgun (WGS) entry which is preliminary data.</text>
</comment>
<accession>A0A815S174</accession>
<gene>
    <name evidence="3" type="ORF">FNK824_LOCUS30048</name>
    <name evidence="2" type="ORF">SEV965_LOCUS35245</name>
</gene>
<dbReference type="AlphaFoldDB" id="A0A815S174"/>
<organism evidence="2 4">
    <name type="scientific">Rotaria sordida</name>
    <dbReference type="NCBI Taxonomy" id="392033"/>
    <lineage>
        <taxon>Eukaryota</taxon>
        <taxon>Metazoa</taxon>
        <taxon>Spiralia</taxon>
        <taxon>Gnathifera</taxon>
        <taxon>Rotifera</taxon>
        <taxon>Eurotatoria</taxon>
        <taxon>Bdelloidea</taxon>
        <taxon>Philodinida</taxon>
        <taxon>Philodinidae</taxon>
        <taxon>Rotaria</taxon>
    </lineage>
</organism>
<reference evidence="2" key="1">
    <citation type="submission" date="2021-02" db="EMBL/GenBank/DDBJ databases">
        <authorList>
            <person name="Nowell W R."/>
        </authorList>
    </citation>
    <scope>NUCLEOTIDE SEQUENCE</scope>
</reference>
<name>A0A815S174_9BILA</name>
<protein>
    <recommendedName>
        <fullName evidence="5">HAT C-terminal dimerisation domain-containing protein</fullName>
    </recommendedName>
</protein>
<dbReference type="Proteomes" id="UP000663874">
    <property type="component" value="Unassembled WGS sequence"/>
</dbReference>
<evidence type="ECO:0008006" key="5">
    <source>
        <dbReference type="Google" id="ProtNLM"/>
    </source>
</evidence>
<dbReference type="EMBL" id="CAJNOU010005632">
    <property type="protein sequence ID" value="CAF1484038.1"/>
    <property type="molecule type" value="Genomic_DNA"/>
</dbReference>